<evidence type="ECO:0000313" key="4">
    <source>
        <dbReference type="EMBL" id="GHE82367.1"/>
    </source>
</evidence>
<dbReference type="GO" id="GO:0003677">
    <property type="term" value="F:DNA binding"/>
    <property type="evidence" value="ECO:0007669"/>
    <property type="project" value="UniProtKB-UniRule"/>
</dbReference>
<proteinExistence type="predicted"/>
<organism evidence="4 5">
    <name type="scientific">Streptomyces fumanus</name>
    <dbReference type="NCBI Taxonomy" id="67302"/>
    <lineage>
        <taxon>Bacteria</taxon>
        <taxon>Bacillati</taxon>
        <taxon>Actinomycetota</taxon>
        <taxon>Actinomycetes</taxon>
        <taxon>Kitasatosporales</taxon>
        <taxon>Streptomycetaceae</taxon>
        <taxon>Streptomyces</taxon>
    </lineage>
</organism>
<dbReference type="SUPFAM" id="SSF48498">
    <property type="entry name" value="Tetracyclin repressor-like, C-terminal domain"/>
    <property type="match status" value="1"/>
</dbReference>
<name>A0A919A1M8_9ACTN</name>
<evidence type="ECO:0000256" key="1">
    <source>
        <dbReference type="ARBA" id="ARBA00023125"/>
    </source>
</evidence>
<dbReference type="AlphaFoldDB" id="A0A919A1M8"/>
<dbReference type="PANTHER" id="PTHR30328:SF54">
    <property type="entry name" value="HTH-TYPE TRANSCRIPTIONAL REPRESSOR SCO4008"/>
    <property type="match status" value="1"/>
</dbReference>
<dbReference type="InterPro" id="IPR050109">
    <property type="entry name" value="HTH-type_TetR-like_transc_reg"/>
</dbReference>
<dbReference type="PROSITE" id="PS50977">
    <property type="entry name" value="HTH_TETR_2"/>
    <property type="match status" value="1"/>
</dbReference>
<dbReference type="Pfam" id="PF00440">
    <property type="entry name" value="TetR_N"/>
    <property type="match status" value="1"/>
</dbReference>
<accession>A0A919A1M8</accession>
<gene>
    <name evidence="4" type="ORF">GCM10018772_00550</name>
</gene>
<keyword evidence="5" id="KW-1185">Reference proteome</keyword>
<feature type="DNA-binding region" description="H-T-H motif" evidence="2">
    <location>
        <begin position="31"/>
        <end position="50"/>
    </location>
</feature>
<evidence type="ECO:0000313" key="5">
    <source>
        <dbReference type="Proteomes" id="UP000630718"/>
    </source>
</evidence>
<reference evidence="4" key="1">
    <citation type="journal article" date="2014" name="Int. J. Syst. Evol. Microbiol.">
        <title>Complete genome sequence of Corynebacterium casei LMG S-19264T (=DSM 44701T), isolated from a smear-ripened cheese.</title>
        <authorList>
            <consortium name="US DOE Joint Genome Institute (JGI-PGF)"/>
            <person name="Walter F."/>
            <person name="Albersmeier A."/>
            <person name="Kalinowski J."/>
            <person name="Ruckert C."/>
        </authorList>
    </citation>
    <scope>NUCLEOTIDE SEQUENCE</scope>
    <source>
        <strain evidence="4">JCM 4477</strain>
    </source>
</reference>
<dbReference type="InterPro" id="IPR001647">
    <property type="entry name" value="HTH_TetR"/>
</dbReference>
<dbReference type="RefSeq" id="WP_190202010.1">
    <property type="nucleotide sequence ID" value="NZ_BNBI01000001.1"/>
</dbReference>
<dbReference type="Proteomes" id="UP000630718">
    <property type="component" value="Unassembled WGS sequence"/>
</dbReference>
<evidence type="ECO:0000256" key="2">
    <source>
        <dbReference type="PROSITE-ProRule" id="PRU00335"/>
    </source>
</evidence>
<feature type="domain" description="HTH tetR-type" evidence="3">
    <location>
        <begin position="8"/>
        <end position="68"/>
    </location>
</feature>
<dbReference type="Gene3D" id="1.10.357.10">
    <property type="entry name" value="Tetracycline Repressor, domain 2"/>
    <property type="match status" value="1"/>
</dbReference>
<comment type="caution">
    <text evidence="4">The sequence shown here is derived from an EMBL/GenBank/DDBJ whole genome shotgun (WGS) entry which is preliminary data.</text>
</comment>
<protein>
    <submittedName>
        <fullName evidence="4">TetR family regulatory protein</fullName>
    </submittedName>
</protein>
<dbReference type="SUPFAM" id="SSF46689">
    <property type="entry name" value="Homeodomain-like"/>
    <property type="match status" value="1"/>
</dbReference>
<dbReference type="Pfam" id="PF17926">
    <property type="entry name" value="TetR_C_21"/>
    <property type="match status" value="1"/>
</dbReference>
<sequence>MGAAGNAEQTKARILEAALEEFSAYGIAGARVDRIARRVGCNKNLLYVYFGNKEALFTTVLERSLARVYEEIEFTPDDLPGYATAVFDFAMSHPDLMRLMLWSSLEQDPGRATARADARTGKVRALSSGTAGEADGSGFRGEFLLTSIMALATAWSSLSPFGPTLDPDAARDMDRLREDVGRAVARLAAPEPDREDR</sequence>
<dbReference type="PANTHER" id="PTHR30328">
    <property type="entry name" value="TRANSCRIPTIONAL REPRESSOR"/>
    <property type="match status" value="1"/>
</dbReference>
<dbReference type="PRINTS" id="PR00455">
    <property type="entry name" value="HTHTETR"/>
</dbReference>
<dbReference type="InterPro" id="IPR009057">
    <property type="entry name" value="Homeodomain-like_sf"/>
</dbReference>
<dbReference type="GO" id="GO:0006355">
    <property type="term" value="P:regulation of DNA-templated transcription"/>
    <property type="evidence" value="ECO:0007669"/>
    <property type="project" value="UniProtKB-ARBA"/>
</dbReference>
<dbReference type="EMBL" id="BNBI01000001">
    <property type="protein sequence ID" value="GHE82367.1"/>
    <property type="molecule type" value="Genomic_DNA"/>
</dbReference>
<dbReference type="InterPro" id="IPR036271">
    <property type="entry name" value="Tet_transcr_reg_TetR-rel_C_sf"/>
</dbReference>
<reference evidence="4" key="2">
    <citation type="submission" date="2020-09" db="EMBL/GenBank/DDBJ databases">
        <authorList>
            <person name="Sun Q."/>
            <person name="Ohkuma M."/>
        </authorList>
    </citation>
    <scope>NUCLEOTIDE SEQUENCE</scope>
    <source>
        <strain evidence="4">JCM 4477</strain>
    </source>
</reference>
<evidence type="ECO:0000259" key="3">
    <source>
        <dbReference type="PROSITE" id="PS50977"/>
    </source>
</evidence>
<dbReference type="InterPro" id="IPR041467">
    <property type="entry name" value="Sco4008_C"/>
</dbReference>
<keyword evidence="1 2" id="KW-0238">DNA-binding</keyword>